<keyword evidence="3" id="KW-1185">Reference proteome</keyword>
<accession>A0A5C3EIV1</accession>
<dbReference type="AlphaFoldDB" id="A0A5C3EIV1"/>
<dbReference type="Proteomes" id="UP000324022">
    <property type="component" value="Unassembled WGS sequence"/>
</dbReference>
<dbReference type="PANTHER" id="PTHR28037:SF1">
    <property type="entry name" value="ALCOHOL O-ACETYLTRANSFERASE 1-RELATED"/>
    <property type="match status" value="1"/>
</dbReference>
<protein>
    <submittedName>
        <fullName evidence="2">Uncharacterized protein</fullName>
    </submittedName>
</protein>
<reference evidence="2 3" key="1">
    <citation type="submission" date="2018-03" db="EMBL/GenBank/DDBJ databases">
        <authorList>
            <person name="Guldener U."/>
        </authorList>
    </citation>
    <scope>NUCLEOTIDE SEQUENCE [LARGE SCALE GENOMIC DNA]</scope>
    <source>
        <strain evidence="2 3">NBRC100155</strain>
    </source>
</reference>
<feature type="region of interest" description="Disordered" evidence="1">
    <location>
        <begin position="604"/>
        <end position="636"/>
    </location>
</feature>
<evidence type="ECO:0000256" key="1">
    <source>
        <dbReference type="SAM" id="MobiDB-lite"/>
    </source>
</evidence>
<name>A0A5C3EIV1_9BASI</name>
<dbReference type="OrthoDB" id="2150604at2759"/>
<dbReference type="PANTHER" id="PTHR28037">
    <property type="entry name" value="ALCOHOL O-ACETYLTRANSFERASE 1-RELATED"/>
    <property type="match status" value="1"/>
</dbReference>
<evidence type="ECO:0000313" key="2">
    <source>
        <dbReference type="EMBL" id="SPO29169.1"/>
    </source>
</evidence>
<dbReference type="EMBL" id="OOIN01000027">
    <property type="protein sequence ID" value="SPO29169.1"/>
    <property type="molecule type" value="Genomic_DNA"/>
</dbReference>
<organism evidence="2 3">
    <name type="scientific">Ustilago trichophora</name>
    <dbReference type="NCBI Taxonomy" id="86804"/>
    <lineage>
        <taxon>Eukaryota</taxon>
        <taxon>Fungi</taxon>
        <taxon>Dikarya</taxon>
        <taxon>Basidiomycota</taxon>
        <taxon>Ustilaginomycotina</taxon>
        <taxon>Ustilaginomycetes</taxon>
        <taxon>Ustilaginales</taxon>
        <taxon>Ustilaginaceae</taxon>
        <taxon>Ustilago</taxon>
    </lineage>
</organism>
<evidence type="ECO:0000313" key="3">
    <source>
        <dbReference type="Proteomes" id="UP000324022"/>
    </source>
</evidence>
<gene>
    <name evidence="2" type="ORF">UTRI_06118</name>
</gene>
<proteinExistence type="predicted"/>
<sequence>MSTAATTTTRTISLHERYAVARRAIDSASIVSAAALLTLEGTTTTTTSGDDTAFNALRTHLEERIQLALANYPLLRHCLQGSRSKAPRWRPINPAPTARDVLQVGSPLTLDPSDEDHSKLLGQAVLSELNSLPKTSDYESTVLWRVQLHPIHHSTFAPAAAQPQRALVILSTDHVINDGRGTLNLFQFLLVQQAPPSSFLGLSPQANIPPRSDEIFDFSPSARYMLGVVWEELILPKLPLPKAMKRKLRGCESWPSPHPSHKKRLGFKSDLSQIPPRLAAPALDILLVSAPNLISNLKKLAKANVDPRSATPKPATLHAIIHTLGLVALYSAIAHSHNVHPPTALEHFKLVLGSVTPISLREEKSYGTSKKSRFAVESSPPPPLPFTSGNLVSSYADNFRLSGKETFWKCTNRFASDLASEKGRKLAKMHMGMLGYIPDFDASNKAVDVEKGKEGGYMNGWEKFFGEKQHGKTPFDAAFTVSNLGFLDLSNLGIPCCLTPKHDVDDADTTKIEHHPSGQTPTTLAQPHWQVTKTTWAQSHTPQGEAFGVDVVGFSSSSGEKKQNLSIAISSRPTAFADPNLHQRFVDYFRRLILTFAADTTSTLVEEKERGGGKNSQESTDRDEQKRLNLTGGDPSFANLARFLALSETQSALEK</sequence>
<dbReference type="InterPro" id="IPR052058">
    <property type="entry name" value="Alcohol_O-acetyltransferase"/>
</dbReference>